<organism evidence="2 3">
    <name type="scientific">Streptomyces ureilyticus</name>
    <dbReference type="NCBI Taxonomy" id="1775131"/>
    <lineage>
        <taxon>Bacteria</taxon>
        <taxon>Bacillati</taxon>
        <taxon>Actinomycetota</taxon>
        <taxon>Actinomycetes</taxon>
        <taxon>Kitasatosporales</taxon>
        <taxon>Streptomycetaceae</taxon>
        <taxon>Streptomyces</taxon>
    </lineage>
</organism>
<proteinExistence type="predicted"/>
<sequence>MRATADAPAHSIGIIFSTNAHHHREWPVSRRKIFSVATLITTTAVLIASCSGSNEKSQADDKDGSPVATPRNPSPSNTGSLATIDRPKITLPSDLRMAFAREELSDPAQKAALNDAENFLRSINYAILRQDAQDPAYKFYSYTLESAQKYAYEEIKKRVNGKASITGIQIFSGRVKMPSNKKSATVYFCRDNSRLYDVSITTGKVRHREESISDYSYLRIEMKRSARQQGLWLAKEIHVDEKVEGCMA</sequence>
<protein>
    <recommendedName>
        <fullName evidence="4">Lipoprotein</fullName>
    </recommendedName>
</protein>
<evidence type="ECO:0000313" key="3">
    <source>
        <dbReference type="Proteomes" id="UP001518140"/>
    </source>
</evidence>
<evidence type="ECO:0000313" key="2">
    <source>
        <dbReference type="EMBL" id="NGO45758.1"/>
    </source>
</evidence>
<reference evidence="2 3" key="1">
    <citation type="submission" date="2020-02" db="EMBL/GenBank/DDBJ databases">
        <title>Whole-genome analyses of novel actinobacteria.</title>
        <authorList>
            <person name="Sahin N."/>
            <person name="Tokatli A."/>
        </authorList>
    </citation>
    <scope>NUCLEOTIDE SEQUENCE [LARGE SCALE GENOMIC DNA]</scope>
    <source>
        <strain evidence="2 3">YC419</strain>
    </source>
</reference>
<keyword evidence="3" id="KW-1185">Reference proteome</keyword>
<gene>
    <name evidence="2" type="ORF">G6048_27685</name>
</gene>
<evidence type="ECO:0000256" key="1">
    <source>
        <dbReference type="SAM" id="MobiDB-lite"/>
    </source>
</evidence>
<name>A0ABX0DZP5_9ACTN</name>
<dbReference type="Proteomes" id="UP001518140">
    <property type="component" value="Unassembled WGS sequence"/>
</dbReference>
<comment type="caution">
    <text evidence="2">The sequence shown here is derived from an EMBL/GenBank/DDBJ whole genome shotgun (WGS) entry which is preliminary data.</text>
</comment>
<feature type="region of interest" description="Disordered" evidence="1">
    <location>
        <begin position="51"/>
        <end position="85"/>
    </location>
</feature>
<dbReference type="RefSeq" id="WP_165342308.1">
    <property type="nucleotide sequence ID" value="NZ_JAAKZX010000102.1"/>
</dbReference>
<evidence type="ECO:0008006" key="4">
    <source>
        <dbReference type="Google" id="ProtNLM"/>
    </source>
</evidence>
<dbReference type="EMBL" id="JAAKZX010000102">
    <property type="protein sequence ID" value="NGO45758.1"/>
    <property type="molecule type" value="Genomic_DNA"/>
</dbReference>
<accession>A0ABX0DZP5</accession>